<evidence type="ECO:0000313" key="3">
    <source>
        <dbReference type="EMBL" id="PZR00749.1"/>
    </source>
</evidence>
<proteinExistence type="predicted"/>
<keyword evidence="1" id="KW-0732">Signal</keyword>
<comment type="caution">
    <text evidence="3">The sequence shown here is derived from an EMBL/GenBank/DDBJ whole genome shotgun (WGS) entry which is preliminary data.</text>
</comment>
<feature type="signal peptide" evidence="1">
    <location>
        <begin position="1"/>
        <end position="24"/>
    </location>
</feature>
<reference evidence="3 4" key="1">
    <citation type="submission" date="2017-08" db="EMBL/GenBank/DDBJ databases">
        <title>Infants hospitalized years apart are colonized by the same room-sourced microbial strains.</title>
        <authorList>
            <person name="Brooks B."/>
            <person name="Olm M.R."/>
            <person name="Firek B.A."/>
            <person name="Baker R."/>
            <person name="Thomas B.C."/>
            <person name="Morowitz M.J."/>
            <person name="Banfield J.F."/>
        </authorList>
    </citation>
    <scope>NUCLEOTIDE SEQUENCE [LARGE SCALE GENOMIC DNA]</scope>
    <source>
        <strain evidence="3">S2_003_000_R2_11</strain>
    </source>
</reference>
<name>A0A2W5SCG2_CERSP</name>
<dbReference type="Pfam" id="PF04773">
    <property type="entry name" value="FecR"/>
    <property type="match status" value="1"/>
</dbReference>
<feature type="domain" description="FecR protein" evidence="2">
    <location>
        <begin position="60"/>
        <end position="160"/>
    </location>
</feature>
<evidence type="ECO:0000313" key="4">
    <source>
        <dbReference type="Proteomes" id="UP000248975"/>
    </source>
</evidence>
<dbReference type="InterPro" id="IPR006860">
    <property type="entry name" value="FecR"/>
</dbReference>
<dbReference type="Proteomes" id="UP000248975">
    <property type="component" value="Unassembled WGS sequence"/>
</dbReference>
<dbReference type="AlphaFoldDB" id="A0A2W5SCG2"/>
<dbReference type="Gene3D" id="2.60.120.1440">
    <property type="match status" value="1"/>
</dbReference>
<organism evidence="3 4">
    <name type="scientific">Cereibacter sphaeroides</name>
    <name type="common">Rhodobacter sphaeroides</name>
    <dbReference type="NCBI Taxonomy" id="1063"/>
    <lineage>
        <taxon>Bacteria</taxon>
        <taxon>Pseudomonadati</taxon>
        <taxon>Pseudomonadota</taxon>
        <taxon>Alphaproteobacteria</taxon>
        <taxon>Rhodobacterales</taxon>
        <taxon>Paracoccaceae</taxon>
        <taxon>Cereibacter</taxon>
    </lineage>
</organism>
<protein>
    <recommendedName>
        <fullName evidence="2">FecR protein domain-containing protein</fullName>
    </recommendedName>
</protein>
<evidence type="ECO:0000259" key="2">
    <source>
        <dbReference type="Pfam" id="PF04773"/>
    </source>
</evidence>
<dbReference type="PANTHER" id="PTHR38731">
    <property type="entry name" value="LIPL45-RELATED LIPOPROTEIN-RELATED"/>
    <property type="match status" value="1"/>
</dbReference>
<gene>
    <name evidence="3" type="ORF">DI533_09515</name>
</gene>
<feature type="chain" id="PRO_5015942239" description="FecR protein domain-containing protein" evidence="1">
    <location>
        <begin position="25"/>
        <end position="207"/>
    </location>
</feature>
<evidence type="ECO:0000256" key="1">
    <source>
        <dbReference type="SAM" id="SignalP"/>
    </source>
</evidence>
<sequence>MTIIGRGFGLAVAMAVAVAGVAMADDAVGRADRVVKSVTAQGGGSTRYLSARAPIYMAETLQSHARARLEATLQDDTRITMGENAVIRVEDFLFAKGEKGGRLSLQVLDGAVRFVGGGIETNGGEIKVRTPFASVGVRGTDFWAGPLDGAFAVFVVSGAVTVSNAGRTVHLSQGDGTTIATTTSQPQDVVAWGRPKIDRALATTALD</sequence>
<accession>A0A2W5SCG2</accession>
<dbReference type="EMBL" id="QFQS01000001">
    <property type="protein sequence ID" value="PZR00749.1"/>
    <property type="molecule type" value="Genomic_DNA"/>
</dbReference>